<evidence type="ECO:0000313" key="2">
    <source>
        <dbReference type="Proteomes" id="UP000297910"/>
    </source>
</evidence>
<sequence>MDYEVVGDHRVILQLKVLWQNKEVQKLKQYLFYRFHYWLRPRLLVGQPVSNPKIPQKDDYTYMINESTHVALDCFPIIEASFLHNFTLGGAVNFSLGSWERMP</sequence>
<keyword evidence="2" id="KW-1185">Reference proteome</keyword>
<evidence type="ECO:0000313" key="1">
    <source>
        <dbReference type="EMBL" id="TGO16310.1"/>
    </source>
</evidence>
<gene>
    <name evidence="1" type="ORF">BPAE_0502g00050</name>
</gene>
<dbReference type="AlphaFoldDB" id="A0A4Z1EXR8"/>
<proteinExistence type="predicted"/>
<accession>A0A4Z1EXR8</accession>
<dbReference type="EMBL" id="PQXI01000500">
    <property type="protein sequence ID" value="TGO16310.1"/>
    <property type="molecule type" value="Genomic_DNA"/>
</dbReference>
<dbReference type="Proteomes" id="UP000297910">
    <property type="component" value="Unassembled WGS sequence"/>
</dbReference>
<reference evidence="1 2" key="1">
    <citation type="submission" date="2017-12" db="EMBL/GenBank/DDBJ databases">
        <title>Comparative genomics of Botrytis spp.</title>
        <authorList>
            <person name="Valero-Jimenez C.A."/>
            <person name="Tapia P."/>
            <person name="Veloso J."/>
            <person name="Silva-Moreno E."/>
            <person name="Staats M."/>
            <person name="Valdes J.H."/>
            <person name="Van Kan J.A.L."/>
        </authorList>
    </citation>
    <scope>NUCLEOTIDE SEQUENCE [LARGE SCALE GENOMIC DNA]</scope>
    <source>
        <strain evidence="1 2">Bp0003</strain>
    </source>
</reference>
<protein>
    <submittedName>
        <fullName evidence="1">Uncharacterized protein</fullName>
    </submittedName>
</protein>
<organism evidence="1 2">
    <name type="scientific">Botrytis paeoniae</name>
    <dbReference type="NCBI Taxonomy" id="278948"/>
    <lineage>
        <taxon>Eukaryota</taxon>
        <taxon>Fungi</taxon>
        <taxon>Dikarya</taxon>
        <taxon>Ascomycota</taxon>
        <taxon>Pezizomycotina</taxon>
        <taxon>Leotiomycetes</taxon>
        <taxon>Helotiales</taxon>
        <taxon>Sclerotiniaceae</taxon>
        <taxon>Botrytis</taxon>
    </lineage>
</organism>
<comment type="caution">
    <text evidence="1">The sequence shown here is derived from an EMBL/GenBank/DDBJ whole genome shotgun (WGS) entry which is preliminary data.</text>
</comment>
<name>A0A4Z1EXR8_9HELO</name>